<comment type="caution">
    <text evidence="1">The sequence shown here is derived from an EMBL/GenBank/DDBJ whole genome shotgun (WGS) entry which is preliminary data.</text>
</comment>
<organism evidence="1 2">
    <name type="scientific">Dipteronia sinensis</name>
    <dbReference type="NCBI Taxonomy" id="43782"/>
    <lineage>
        <taxon>Eukaryota</taxon>
        <taxon>Viridiplantae</taxon>
        <taxon>Streptophyta</taxon>
        <taxon>Embryophyta</taxon>
        <taxon>Tracheophyta</taxon>
        <taxon>Spermatophyta</taxon>
        <taxon>Magnoliopsida</taxon>
        <taxon>eudicotyledons</taxon>
        <taxon>Gunneridae</taxon>
        <taxon>Pentapetalae</taxon>
        <taxon>rosids</taxon>
        <taxon>malvids</taxon>
        <taxon>Sapindales</taxon>
        <taxon>Sapindaceae</taxon>
        <taxon>Hippocastanoideae</taxon>
        <taxon>Acereae</taxon>
        <taxon>Dipteronia</taxon>
    </lineage>
</organism>
<protein>
    <submittedName>
        <fullName evidence="1">Uncharacterized protein</fullName>
    </submittedName>
</protein>
<evidence type="ECO:0000313" key="1">
    <source>
        <dbReference type="EMBL" id="KAK3187913.1"/>
    </source>
</evidence>
<keyword evidence="2" id="KW-1185">Reference proteome</keyword>
<reference evidence="1" key="1">
    <citation type="journal article" date="2023" name="Plant J.">
        <title>Genome sequences and population genomics provide insights into the demographic history, inbreeding, and mutation load of two 'living fossil' tree species of Dipteronia.</title>
        <authorList>
            <person name="Feng Y."/>
            <person name="Comes H.P."/>
            <person name="Chen J."/>
            <person name="Zhu S."/>
            <person name="Lu R."/>
            <person name="Zhang X."/>
            <person name="Li P."/>
            <person name="Qiu J."/>
            <person name="Olsen K.M."/>
            <person name="Qiu Y."/>
        </authorList>
    </citation>
    <scope>NUCLEOTIDE SEQUENCE</scope>
    <source>
        <strain evidence="1">NBL</strain>
    </source>
</reference>
<name>A0AAE0DTC2_9ROSI</name>
<dbReference type="AlphaFoldDB" id="A0AAE0DTC2"/>
<accession>A0AAE0DTC2</accession>
<gene>
    <name evidence="1" type="ORF">Dsin_027474</name>
</gene>
<sequence>MLPFIITGTSRLVDSEIGVLALMMDALKIIRWNACKVEEDVEYIKHQEMLTIVSSAVEDFLSRFHFICLA</sequence>
<dbReference type="Proteomes" id="UP001281410">
    <property type="component" value="Unassembled WGS sequence"/>
</dbReference>
<dbReference type="EMBL" id="JANJYJ010000009">
    <property type="protein sequence ID" value="KAK3187913.1"/>
    <property type="molecule type" value="Genomic_DNA"/>
</dbReference>
<proteinExistence type="predicted"/>
<evidence type="ECO:0000313" key="2">
    <source>
        <dbReference type="Proteomes" id="UP001281410"/>
    </source>
</evidence>